<evidence type="ECO:0000313" key="4">
    <source>
        <dbReference type="Proteomes" id="UP000541558"/>
    </source>
</evidence>
<dbReference type="AlphaFoldDB" id="A0A8H5FGP8"/>
<evidence type="ECO:0000256" key="1">
    <source>
        <dbReference type="SAM" id="MobiDB-lite"/>
    </source>
</evidence>
<name>A0A8H5FGP8_9AGAR</name>
<comment type="caution">
    <text evidence="3">The sequence shown here is derived from an EMBL/GenBank/DDBJ whole genome shotgun (WGS) entry which is preliminary data.</text>
</comment>
<accession>A0A8H5FGP8</accession>
<evidence type="ECO:0000256" key="2">
    <source>
        <dbReference type="SAM" id="SignalP"/>
    </source>
</evidence>
<proteinExistence type="predicted"/>
<keyword evidence="2" id="KW-0732">Signal</keyword>
<gene>
    <name evidence="3" type="ORF">D9611_006316</name>
</gene>
<organism evidence="3 4">
    <name type="scientific">Ephemerocybe angulata</name>
    <dbReference type="NCBI Taxonomy" id="980116"/>
    <lineage>
        <taxon>Eukaryota</taxon>
        <taxon>Fungi</taxon>
        <taxon>Dikarya</taxon>
        <taxon>Basidiomycota</taxon>
        <taxon>Agaricomycotina</taxon>
        <taxon>Agaricomycetes</taxon>
        <taxon>Agaricomycetidae</taxon>
        <taxon>Agaricales</taxon>
        <taxon>Agaricineae</taxon>
        <taxon>Psathyrellaceae</taxon>
        <taxon>Ephemerocybe</taxon>
    </lineage>
</organism>
<sequence>MESRTSSPLLSLFLLFALLFTSPLVAASPLQLQPSSLAGRIAEELGQTLGFQRRDVIAPKITSPTASSVWPVGSTQTVTWDTSDFPPDNQITNPIGKVILGHDSGDSLNLDLQNPLAQGFKLRDGKVSVVVPNVPPRKDYLIVLMGDSGNTSPSFAITSISGGASNSTTSSSASTSSTTTTTANVATTKSGSTTTNPVLPTAATITTPIPISGTTITGGNPNANTTFPADTSIADSTSAAAATTSSGQSVLNNAGTSQIGLSCWSLAIGFLVAGTVTL</sequence>
<feature type="chain" id="PRO_5034470522" evidence="2">
    <location>
        <begin position="28"/>
        <end position="278"/>
    </location>
</feature>
<reference evidence="3 4" key="1">
    <citation type="journal article" date="2020" name="ISME J.">
        <title>Uncovering the hidden diversity of litter-decomposition mechanisms in mushroom-forming fungi.</title>
        <authorList>
            <person name="Floudas D."/>
            <person name="Bentzer J."/>
            <person name="Ahren D."/>
            <person name="Johansson T."/>
            <person name="Persson P."/>
            <person name="Tunlid A."/>
        </authorList>
    </citation>
    <scope>NUCLEOTIDE SEQUENCE [LARGE SCALE GENOMIC DNA]</scope>
    <source>
        <strain evidence="3 4">CBS 175.51</strain>
    </source>
</reference>
<feature type="compositionally biased region" description="Low complexity" evidence="1">
    <location>
        <begin position="162"/>
        <end position="190"/>
    </location>
</feature>
<feature type="region of interest" description="Disordered" evidence="1">
    <location>
        <begin position="162"/>
        <end position="200"/>
    </location>
</feature>
<feature type="signal peptide" evidence="2">
    <location>
        <begin position="1"/>
        <end position="27"/>
    </location>
</feature>
<dbReference type="OrthoDB" id="2339190at2759"/>
<keyword evidence="4" id="KW-1185">Reference proteome</keyword>
<evidence type="ECO:0000313" key="3">
    <source>
        <dbReference type="EMBL" id="KAF5336131.1"/>
    </source>
</evidence>
<dbReference type="Proteomes" id="UP000541558">
    <property type="component" value="Unassembled WGS sequence"/>
</dbReference>
<protein>
    <submittedName>
        <fullName evidence="3">Uncharacterized protein</fullName>
    </submittedName>
</protein>
<dbReference type="EMBL" id="JAACJK010000059">
    <property type="protein sequence ID" value="KAF5336131.1"/>
    <property type="molecule type" value="Genomic_DNA"/>
</dbReference>